<sequence>MAKRVNQQLIADKLQVSRATVSRCFTNHPGINPETRGKVFKLAAALGYNHLEPRTGKGRRKSSPNRYGVLICTDVESYESTDYQSPGENLIAGLSEFSQLNNLLMEIHCVDPSEKTLTDPSYAKIETLGRREWDGVVLVYPFPETIVDELNLQVPVVSLVEQYSGTPVNCVDVDHHRGIALILRRLSDLGHKRIGFMTHRYGFDANWALRRHSAYVEEMTRLGLMVDPANVLNVRPTDRLVPEEAYAKALERTRYGVTAWVCAADHQAYGLISFFQQHGVKTPADVSVTGFDGIEKPDWAPELTTAVIPYYEIGQIGGRRLEDLAQKRFGSAQHVMLDCTLREGETVGPATSGSATSGPAAIN</sequence>
<feature type="domain" description="HTH lacI-type" evidence="4">
    <location>
        <begin position="4"/>
        <end position="77"/>
    </location>
</feature>
<dbReference type="Proteomes" id="UP000315010">
    <property type="component" value="Unassembled WGS sequence"/>
</dbReference>
<dbReference type="Gene3D" id="3.40.50.2300">
    <property type="match status" value="2"/>
</dbReference>
<evidence type="ECO:0000313" key="6">
    <source>
        <dbReference type="Proteomes" id="UP000315010"/>
    </source>
</evidence>
<protein>
    <submittedName>
        <fullName evidence="5">HTH-type transcriptional repressor CytR</fullName>
    </submittedName>
</protein>
<dbReference type="Pfam" id="PF00356">
    <property type="entry name" value="LacI"/>
    <property type="match status" value="1"/>
</dbReference>
<name>A0A5C5ZCD6_9BACT</name>
<dbReference type="SUPFAM" id="SSF53822">
    <property type="entry name" value="Periplasmic binding protein-like I"/>
    <property type="match status" value="1"/>
</dbReference>
<dbReference type="InterPro" id="IPR028082">
    <property type="entry name" value="Peripla_BP_I"/>
</dbReference>
<dbReference type="RefSeq" id="WP_146402933.1">
    <property type="nucleotide sequence ID" value="NZ_SJPJ01000001.1"/>
</dbReference>
<dbReference type="InterPro" id="IPR000843">
    <property type="entry name" value="HTH_LacI"/>
</dbReference>
<keyword evidence="3" id="KW-0804">Transcription</keyword>
<evidence type="ECO:0000313" key="5">
    <source>
        <dbReference type="EMBL" id="TWT84982.1"/>
    </source>
</evidence>
<dbReference type="PANTHER" id="PTHR30146">
    <property type="entry name" value="LACI-RELATED TRANSCRIPTIONAL REPRESSOR"/>
    <property type="match status" value="1"/>
</dbReference>
<dbReference type="GO" id="GO:0003700">
    <property type="term" value="F:DNA-binding transcription factor activity"/>
    <property type="evidence" value="ECO:0007669"/>
    <property type="project" value="TreeGrafter"/>
</dbReference>
<proteinExistence type="predicted"/>
<evidence type="ECO:0000256" key="2">
    <source>
        <dbReference type="ARBA" id="ARBA00023125"/>
    </source>
</evidence>
<dbReference type="GO" id="GO:0000976">
    <property type="term" value="F:transcription cis-regulatory region binding"/>
    <property type="evidence" value="ECO:0007669"/>
    <property type="project" value="TreeGrafter"/>
</dbReference>
<dbReference type="InterPro" id="IPR046335">
    <property type="entry name" value="LacI/GalR-like_sensor"/>
</dbReference>
<dbReference type="AlphaFoldDB" id="A0A5C5ZCD6"/>
<dbReference type="CDD" id="cd01392">
    <property type="entry name" value="HTH_LacI"/>
    <property type="match status" value="1"/>
</dbReference>
<reference evidence="5 6" key="1">
    <citation type="submission" date="2019-02" db="EMBL/GenBank/DDBJ databases">
        <title>Deep-cultivation of Planctomycetes and their phenomic and genomic characterization uncovers novel biology.</title>
        <authorList>
            <person name="Wiegand S."/>
            <person name="Jogler M."/>
            <person name="Boedeker C."/>
            <person name="Pinto D."/>
            <person name="Vollmers J."/>
            <person name="Rivas-Marin E."/>
            <person name="Kohn T."/>
            <person name="Peeters S.H."/>
            <person name="Heuer A."/>
            <person name="Rast P."/>
            <person name="Oberbeckmann S."/>
            <person name="Bunk B."/>
            <person name="Jeske O."/>
            <person name="Meyerdierks A."/>
            <person name="Storesund J.E."/>
            <person name="Kallscheuer N."/>
            <person name="Luecker S."/>
            <person name="Lage O.M."/>
            <person name="Pohl T."/>
            <person name="Merkel B.J."/>
            <person name="Hornburger P."/>
            <person name="Mueller R.-W."/>
            <person name="Bruemmer F."/>
            <person name="Labrenz M."/>
            <person name="Spormann A.M."/>
            <person name="Op Den Camp H."/>
            <person name="Overmann J."/>
            <person name="Amann R."/>
            <person name="Jetten M.S.M."/>
            <person name="Mascher T."/>
            <person name="Medema M.H."/>
            <person name="Devos D.P."/>
            <person name="Kaster A.-K."/>
            <person name="Ovreas L."/>
            <person name="Rohde M."/>
            <person name="Galperin M.Y."/>
            <person name="Jogler C."/>
        </authorList>
    </citation>
    <scope>NUCLEOTIDE SEQUENCE [LARGE SCALE GENOMIC DNA]</scope>
    <source>
        <strain evidence="5 6">CA13</strain>
    </source>
</reference>
<comment type="caution">
    <text evidence="5">The sequence shown here is derived from an EMBL/GenBank/DDBJ whole genome shotgun (WGS) entry which is preliminary data.</text>
</comment>
<dbReference type="SMART" id="SM00354">
    <property type="entry name" value="HTH_LACI"/>
    <property type="match status" value="1"/>
</dbReference>
<evidence type="ECO:0000256" key="3">
    <source>
        <dbReference type="ARBA" id="ARBA00023163"/>
    </source>
</evidence>
<evidence type="ECO:0000256" key="1">
    <source>
        <dbReference type="ARBA" id="ARBA00023015"/>
    </source>
</evidence>
<accession>A0A5C5ZCD6</accession>
<keyword evidence="2" id="KW-0238">DNA-binding</keyword>
<dbReference type="PANTHER" id="PTHR30146:SF109">
    <property type="entry name" value="HTH-TYPE TRANSCRIPTIONAL REGULATOR GALS"/>
    <property type="match status" value="1"/>
</dbReference>
<dbReference type="EMBL" id="SJPJ01000001">
    <property type="protein sequence ID" value="TWT84982.1"/>
    <property type="molecule type" value="Genomic_DNA"/>
</dbReference>
<keyword evidence="1" id="KW-0805">Transcription regulation</keyword>
<dbReference type="Gene3D" id="1.10.260.40">
    <property type="entry name" value="lambda repressor-like DNA-binding domains"/>
    <property type="match status" value="1"/>
</dbReference>
<dbReference type="Pfam" id="PF13377">
    <property type="entry name" value="Peripla_BP_3"/>
    <property type="match status" value="1"/>
</dbReference>
<dbReference type="OrthoDB" id="9798934at2"/>
<dbReference type="SUPFAM" id="SSF47413">
    <property type="entry name" value="lambda repressor-like DNA-binding domains"/>
    <property type="match status" value="1"/>
</dbReference>
<dbReference type="CDD" id="cd06267">
    <property type="entry name" value="PBP1_LacI_sugar_binding-like"/>
    <property type="match status" value="1"/>
</dbReference>
<dbReference type="InterPro" id="IPR010982">
    <property type="entry name" value="Lambda_DNA-bd_dom_sf"/>
</dbReference>
<gene>
    <name evidence="5" type="primary">cytR_1</name>
    <name evidence="5" type="ORF">CA13_64640</name>
</gene>
<evidence type="ECO:0000259" key="4">
    <source>
        <dbReference type="SMART" id="SM00354"/>
    </source>
</evidence>
<organism evidence="5 6">
    <name type="scientific">Novipirellula herctigrandis</name>
    <dbReference type="NCBI Taxonomy" id="2527986"/>
    <lineage>
        <taxon>Bacteria</taxon>
        <taxon>Pseudomonadati</taxon>
        <taxon>Planctomycetota</taxon>
        <taxon>Planctomycetia</taxon>
        <taxon>Pirellulales</taxon>
        <taxon>Pirellulaceae</taxon>
        <taxon>Novipirellula</taxon>
    </lineage>
</organism>
<keyword evidence="6" id="KW-1185">Reference proteome</keyword>